<dbReference type="InterPro" id="IPR013974">
    <property type="entry name" value="SAF"/>
</dbReference>
<dbReference type="Proteomes" id="UP000823914">
    <property type="component" value="Unassembled WGS sequence"/>
</dbReference>
<dbReference type="PANTHER" id="PTHR42966">
    <property type="entry name" value="N-ACETYLNEURAMINATE SYNTHASE"/>
    <property type="match status" value="1"/>
</dbReference>
<protein>
    <submittedName>
        <fullName evidence="2">N-acetylneuraminate synthase family protein</fullName>
    </submittedName>
</protein>
<evidence type="ECO:0000313" key="3">
    <source>
        <dbReference type="Proteomes" id="UP000823914"/>
    </source>
</evidence>
<dbReference type="GO" id="GO:0047444">
    <property type="term" value="F:N-acylneuraminate-9-phosphate synthase activity"/>
    <property type="evidence" value="ECO:0007669"/>
    <property type="project" value="TreeGrafter"/>
</dbReference>
<feature type="domain" description="AFP-like" evidence="1">
    <location>
        <begin position="328"/>
        <end position="390"/>
    </location>
</feature>
<dbReference type="GO" id="GO:0016051">
    <property type="term" value="P:carbohydrate biosynthetic process"/>
    <property type="evidence" value="ECO:0007669"/>
    <property type="project" value="InterPro"/>
</dbReference>
<dbReference type="AlphaFoldDB" id="A0A9E2L3L5"/>
<dbReference type="InterPro" id="IPR057736">
    <property type="entry name" value="SAF_PseI/NeuA/NeuB"/>
</dbReference>
<reference evidence="2" key="1">
    <citation type="journal article" date="2021" name="PeerJ">
        <title>Extensive microbial diversity within the chicken gut microbiome revealed by metagenomics and culture.</title>
        <authorList>
            <person name="Gilroy R."/>
            <person name="Ravi A."/>
            <person name="Getino M."/>
            <person name="Pursley I."/>
            <person name="Horton D.L."/>
            <person name="Alikhan N.F."/>
            <person name="Baker D."/>
            <person name="Gharbi K."/>
            <person name="Hall N."/>
            <person name="Watson M."/>
            <person name="Adriaenssens E.M."/>
            <person name="Foster-Nyarko E."/>
            <person name="Jarju S."/>
            <person name="Secka A."/>
            <person name="Antonio M."/>
            <person name="Oren A."/>
            <person name="Chaudhuri R.R."/>
            <person name="La Ragione R."/>
            <person name="Hildebrand F."/>
            <person name="Pallen M.J."/>
        </authorList>
    </citation>
    <scope>NUCLEOTIDE SEQUENCE</scope>
    <source>
        <strain evidence="2">Gambia15-2214</strain>
    </source>
</reference>
<dbReference type="Gene3D" id="3.90.1210.10">
    <property type="entry name" value="Antifreeze-like/N-acetylneuraminic acid synthase C-terminal domain"/>
    <property type="match status" value="1"/>
</dbReference>
<dbReference type="SMART" id="SM00858">
    <property type="entry name" value="SAF"/>
    <property type="match status" value="1"/>
</dbReference>
<organism evidence="2 3">
    <name type="scientific">Candidatus Treponema excrementipullorum</name>
    <dbReference type="NCBI Taxonomy" id="2838768"/>
    <lineage>
        <taxon>Bacteria</taxon>
        <taxon>Pseudomonadati</taxon>
        <taxon>Spirochaetota</taxon>
        <taxon>Spirochaetia</taxon>
        <taxon>Spirochaetales</taxon>
        <taxon>Treponemataceae</taxon>
        <taxon>Treponema</taxon>
    </lineage>
</organism>
<dbReference type="InterPro" id="IPR013132">
    <property type="entry name" value="PseI/NeuA/B-like_N"/>
</dbReference>
<dbReference type="PROSITE" id="PS50844">
    <property type="entry name" value="AFP_LIKE"/>
    <property type="match status" value="1"/>
</dbReference>
<evidence type="ECO:0000259" key="1">
    <source>
        <dbReference type="PROSITE" id="PS50844"/>
    </source>
</evidence>
<dbReference type="SUPFAM" id="SSF51269">
    <property type="entry name" value="AFP III-like domain"/>
    <property type="match status" value="1"/>
</dbReference>
<dbReference type="EMBL" id="JAHLFV010000210">
    <property type="protein sequence ID" value="MBU3850724.1"/>
    <property type="molecule type" value="Genomic_DNA"/>
</dbReference>
<accession>A0A9E2L3L5</accession>
<sequence length="392" mass="43921">MKTKDRIHISAEIGTSHNGSLEKAKELISAAAEAGADSVKFQWVYAEEILHPNTGLVSLPTGNIPLYDRFRQLEVSSRFFSEAKDYAHKVGCEFICSPFGLKSLQELVDISPDRIKIASPELNHYPLLKKLTELRKQKDTDIPVILSSGVSTLADIEKALKILRNTHADTDITLLHCVTSYPAPETEYNLRLLPSLSRIFNIPIGVSDHSLSPILVPILGLVSGATFIEKHITLSKKTDGLDDPVALEPQSFTQMVNFLRQTEDFLRRNSLENHKDFHESCYDESATREIIREMEKEYGNETIQKILGTGEKKLAPAEEQNYGRTNRSIHVLRSMEAGDRITPDSVAILRTEKILEPGLSPDFFDVIMGSVLRKNIDAGQGLTWQHLLSFTK</sequence>
<dbReference type="PANTHER" id="PTHR42966:SF1">
    <property type="entry name" value="SIALIC ACID SYNTHASE"/>
    <property type="match status" value="1"/>
</dbReference>
<reference evidence="2" key="2">
    <citation type="submission" date="2021-04" db="EMBL/GenBank/DDBJ databases">
        <authorList>
            <person name="Gilroy R."/>
        </authorList>
    </citation>
    <scope>NUCLEOTIDE SEQUENCE</scope>
    <source>
        <strain evidence="2">Gambia15-2214</strain>
    </source>
</reference>
<name>A0A9E2L3L5_9SPIR</name>
<evidence type="ECO:0000313" key="2">
    <source>
        <dbReference type="EMBL" id="MBU3850724.1"/>
    </source>
</evidence>
<dbReference type="SUPFAM" id="SSF51569">
    <property type="entry name" value="Aldolase"/>
    <property type="match status" value="1"/>
</dbReference>
<dbReference type="InterPro" id="IPR051690">
    <property type="entry name" value="PseI-like"/>
</dbReference>
<dbReference type="InterPro" id="IPR036732">
    <property type="entry name" value="AFP_Neu5c_C_sf"/>
</dbReference>
<gene>
    <name evidence="2" type="ORF">IAA16_09170</name>
</gene>
<dbReference type="InterPro" id="IPR013785">
    <property type="entry name" value="Aldolase_TIM"/>
</dbReference>
<dbReference type="CDD" id="cd11615">
    <property type="entry name" value="SAF_NeuB_like"/>
    <property type="match status" value="1"/>
</dbReference>
<dbReference type="Pfam" id="PF03102">
    <property type="entry name" value="NeuB"/>
    <property type="match status" value="1"/>
</dbReference>
<dbReference type="InterPro" id="IPR006190">
    <property type="entry name" value="SAF_AFP_Neu5Ac"/>
</dbReference>
<comment type="caution">
    <text evidence="2">The sequence shown here is derived from an EMBL/GenBank/DDBJ whole genome shotgun (WGS) entry which is preliminary data.</text>
</comment>
<dbReference type="Pfam" id="PF08666">
    <property type="entry name" value="SAF"/>
    <property type="match status" value="1"/>
</dbReference>
<proteinExistence type="predicted"/>
<dbReference type="Gene3D" id="3.20.20.70">
    <property type="entry name" value="Aldolase class I"/>
    <property type="match status" value="1"/>
</dbReference>